<protein>
    <submittedName>
        <fullName evidence="2">Cytoskeletal protein CcmA (Bactofilin family)</fullName>
    </submittedName>
</protein>
<name>A0AAE3XS24_9BACT</name>
<evidence type="ECO:0000256" key="1">
    <source>
        <dbReference type="SAM" id="Phobius"/>
    </source>
</evidence>
<keyword evidence="3" id="KW-1185">Reference proteome</keyword>
<keyword evidence="1" id="KW-0472">Membrane</keyword>
<dbReference type="RefSeq" id="WP_309942763.1">
    <property type="nucleotide sequence ID" value="NZ_AP025309.1"/>
</dbReference>
<proteinExistence type="predicted"/>
<keyword evidence="1" id="KW-1133">Transmembrane helix</keyword>
<reference evidence="2" key="1">
    <citation type="submission" date="2023-07" db="EMBL/GenBank/DDBJ databases">
        <title>Genomic Encyclopedia of Type Strains, Phase IV (KMG-IV): sequencing the most valuable type-strain genomes for metagenomic binning, comparative biology and taxonomic classification.</title>
        <authorList>
            <person name="Goeker M."/>
        </authorList>
    </citation>
    <scope>NUCLEOTIDE SEQUENCE</scope>
    <source>
        <strain evidence="2">DSM 26174</strain>
    </source>
</reference>
<organism evidence="2 3">
    <name type="scientific">Aureibacter tunicatorum</name>
    <dbReference type="NCBI Taxonomy" id="866807"/>
    <lineage>
        <taxon>Bacteria</taxon>
        <taxon>Pseudomonadati</taxon>
        <taxon>Bacteroidota</taxon>
        <taxon>Cytophagia</taxon>
        <taxon>Cytophagales</taxon>
        <taxon>Persicobacteraceae</taxon>
        <taxon>Aureibacter</taxon>
    </lineage>
</organism>
<evidence type="ECO:0000313" key="2">
    <source>
        <dbReference type="EMBL" id="MDR6241728.1"/>
    </source>
</evidence>
<dbReference type="EMBL" id="JAVDQD010000011">
    <property type="protein sequence ID" value="MDR6241728.1"/>
    <property type="molecule type" value="Genomic_DNA"/>
</dbReference>
<gene>
    <name evidence="2" type="ORF">HNQ88_004815</name>
</gene>
<feature type="transmembrane region" description="Helical" evidence="1">
    <location>
        <begin position="30"/>
        <end position="54"/>
    </location>
</feature>
<accession>A0AAE3XS24</accession>
<sequence>MEHFQEKGKRRPALNEFLAKSFRARLKGGALSLVVMISILVSALLGAFILSAYYDRLHHIHQKRQVSLVENALYGLEYLKAANEDLLYDQALTIDLFGEGKDSVALIKQQWGMYDLYISISQSAGFFRREVALAGYAPDSTASDVLYLTDNSRALSIAGDTWIKGDASLPKAGIKSTFINQKGYSRDQLVYGQIKNSMAALPQANLQRNDLEAWMAKAPHNPTNRMLSPDSLKHSFDSLSTGAFIAEEPLYLSTQQAKGKIILYSHSGVEIGPLAQVSEIIIIAPYLRIKDGFKGDLQAFCTDSIIIGRNVNLQYPSALALMCNSEDSFISVQQGAVIEGDVYLSSAGENNKNKLFIEEHGTIEGTARIEGQVELKGIVRGHLACEGIFLQTPRTYYENHLLNATLEPLEPYDKDYRSLLQGDLKRPQIIKKLR</sequence>
<dbReference type="Proteomes" id="UP001185092">
    <property type="component" value="Unassembled WGS sequence"/>
</dbReference>
<comment type="caution">
    <text evidence="2">The sequence shown here is derived from an EMBL/GenBank/DDBJ whole genome shotgun (WGS) entry which is preliminary data.</text>
</comment>
<dbReference type="AlphaFoldDB" id="A0AAE3XS24"/>
<keyword evidence="1" id="KW-0812">Transmembrane</keyword>
<evidence type="ECO:0000313" key="3">
    <source>
        <dbReference type="Proteomes" id="UP001185092"/>
    </source>
</evidence>